<name>X1U8L3_9ZZZZ</name>
<protein>
    <submittedName>
        <fullName evidence="1">Uncharacterized protein</fullName>
    </submittedName>
</protein>
<feature type="non-terminal residue" evidence="1">
    <location>
        <position position="1"/>
    </location>
</feature>
<gene>
    <name evidence="1" type="ORF">S12H4_31219</name>
</gene>
<dbReference type="AlphaFoldDB" id="X1U8L3"/>
<organism evidence="1">
    <name type="scientific">marine sediment metagenome</name>
    <dbReference type="NCBI Taxonomy" id="412755"/>
    <lineage>
        <taxon>unclassified sequences</taxon>
        <taxon>metagenomes</taxon>
        <taxon>ecological metagenomes</taxon>
    </lineage>
</organism>
<sequence length="52" mass="6090">KTITYATSCRNNVWQYGMKRIASDFLSHRDEAETDENRPNPALHRFLLYCVG</sequence>
<evidence type="ECO:0000313" key="1">
    <source>
        <dbReference type="EMBL" id="GAI96195.1"/>
    </source>
</evidence>
<comment type="caution">
    <text evidence="1">The sequence shown here is derived from an EMBL/GenBank/DDBJ whole genome shotgun (WGS) entry which is preliminary data.</text>
</comment>
<proteinExistence type="predicted"/>
<dbReference type="EMBL" id="BARW01018203">
    <property type="protein sequence ID" value="GAI96195.1"/>
    <property type="molecule type" value="Genomic_DNA"/>
</dbReference>
<accession>X1U8L3</accession>
<reference evidence="1" key="1">
    <citation type="journal article" date="2014" name="Front. Microbiol.">
        <title>High frequency of phylogenetically diverse reductive dehalogenase-homologous genes in deep subseafloor sedimentary metagenomes.</title>
        <authorList>
            <person name="Kawai M."/>
            <person name="Futagami T."/>
            <person name="Toyoda A."/>
            <person name="Takaki Y."/>
            <person name="Nishi S."/>
            <person name="Hori S."/>
            <person name="Arai W."/>
            <person name="Tsubouchi T."/>
            <person name="Morono Y."/>
            <person name="Uchiyama I."/>
            <person name="Ito T."/>
            <person name="Fujiyama A."/>
            <person name="Inagaki F."/>
            <person name="Takami H."/>
        </authorList>
    </citation>
    <scope>NUCLEOTIDE SEQUENCE</scope>
    <source>
        <strain evidence="1">Expedition CK06-06</strain>
    </source>
</reference>